<comment type="caution">
    <text evidence="2">The sequence shown here is derived from an EMBL/GenBank/DDBJ whole genome shotgun (WGS) entry which is preliminary data.</text>
</comment>
<dbReference type="OrthoDB" id="430315at2759"/>
<dbReference type="InterPro" id="IPR037176">
    <property type="entry name" value="Osmotin/thaumatin-like_sf"/>
</dbReference>
<dbReference type="Pfam" id="PF00314">
    <property type="entry name" value="Thaumatin"/>
    <property type="match status" value="1"/>
</dbReference>
<dbReference type="SMART" id="SM00205">
    <property type="entry name" value="THN"/>
    <property type="match status" value="1"/>
</dbReference>
<dbReference type="GO" id="GO:0009535">
    <property type="term" value="C:chloroplast thylakoid membrane"/>
    <property type="evidence" value="ECO:0007669"/>
    <property type="project" value="InterPro"/>
</dbReference>
<dbReference type="InterPro" id="IPR038931">
    <property type="entry name" value="CRR3"/>
</dbReference>
<protein>
    <submittedName>
        <fullName evidence="2">Thaumatin-like protein 1</fullName>
    </submittedName>
</protein>
<dbReference type="AlphaFoldDB" id="A0A438JU33"/>
<dbReference type="EMBL" id="QGNW01000027">
    <property type="protein sequence ID" value="RVX12466.1"/>
    <property type="molecule type" value="Genomic_DNA"/>
</dbReference>
<dbReference type="Proteomes" id="UP000288805">
    <property type="component" value="Unassembled WGS sequence"/>
</dbReference>
<gene>
    <name evidence="2" type="primary">TLP1_11</name>
    <name evidence="2" type="ORF">CK203_011565</name>
</gene>
<dbReference type="PANTHER" id="PTHR36340:SF1">
    <property type="entry name" value="NAD(P)H DEHYDROGENASE SUBUNIT CRR3, CHLOROPLASTIC-RELATED"/>
    <property type="match status" value="1"/>
</dbReference>
<evidence type="ECO:0000313" key="3">
    <source>
        <dbReference type="Proteomes" id="UP000288805"/>
    </source>
</evidence>
<dbReference type="SUPFAM" id="SSF49870">
    <property type="entry name" value="Osmotin, thaumatin-like protein"/>
    <property type="match status" value="1"/>
</dbReference>
<reference evidence="2 3" key="1">
    <citation type="journal article" date="2018" name="PLoS Genet.">
        <title>Population sequencing reveals clonal diversity and ancestral inbreeding in the grapevine cultivar Chardonnay.</title>
        <authorList>
            <person name="Roach M.J."/>
            <person name="Johnson D.L."/>
            <person name="Bohlmann J."/>
            <person name="van Vuuren H.J."/>
            <person name="Jones S.J."/>
            <person name="Pretorius I.S."/>
            <person name="Schmidt S.A."/>
            <person name="Borneman A.R."/>
        </authorList>
    </citation>
    <scope>NUCLEOTIDE SEQUENCE [LARGE SCALE GENOMIC DNA]</scope>
    <source>
        <strain evidence="3">cv. Chardonnay</strain>
        <tissue evidence="2">Leaf</tissue>
    </source>
</reference>
<dbReference type="PANTHER" id="PTHR36340">
    <property type="entry name" value="NAD(P)H DEHYDROGENASE SUBUNIT CRR3, CHLOROPLASTIC-RELATED"/>
    <property type="match status" value="1"/>
</dbReference>
<name>A0A438JU33_VITVI</name>
<accession>A0A438JU33</accession>
<proteinExistence type="predicted"/>
<dbReference type="GO" id="GO:0009773">
    <property type="term" value="P:photosynthetic electron transport in photosystem I"/>
    <property type="evidence" value="ECO:0007669"/>
    <property type="project" value="InterPro"/>
</dbReference>
<dbReference type="PROSITE" id="PS51367">
    <property type="entry name" value="THAUMATIN_2"/>
    <property type="match status" value="1"/>
</dbReference>
<dbReference type="GO" id="GO:0010598">
    <property type="term" value="C:NAD(P)H dehydrogenase complex (plastoquinone)"/>
    <property type="evidence" value="ECO:0007669"/>
    <property type="project" value="InterPro"/>
</dbReference>
<organism evidence="2 3">
    <name type="scientific">Vitis vinifera</name>
    <name type="common">Grape</name>
    <dbReference type="NCBI Taxonomy" id="29760"/>
    <lineage>
        <taxon>Eukaryota</taxon>
        <taxon>Viridiplantae</taxon>
        <taxon>Streptophyta</taxon>
        <taxon>Embryophyta</taxon>
        <taxon>Tracheophyta</taxon>
        <taxon>Spermatophyta</taxon>
        <taxon>Magnoliopsida</taxon>
        <taxon>eudicotyledons</taxon>
        <taxon>Gunneridae</taxon>
        <taxon>Pentapetalae</taxon>
        <taxon>rosids</taxon>
        <taxon>Vitales</taxon>
        <taxon>Vitaceae</taxon>
        <taxon>Viteae</taxon>
        <taxon>Vitis</taxon>
    </lineage>
</organism>
<evidence type="ECO:0000256" key="1">
    <source>
        <dbReference type="SAM" id="MobiDB-lite"/>
    </source>
</evidence>
<dbReference type="InterPro" id="IPR001938">
    <property type="entry name" value="Thaumatin"/>
</dbReference>
<sequence>MINEDISSRLGHSLNHVLTSHSLTLGGLTKLIRASHSMRCVSMSTPIALASLNHHSQPPLPQPKRIEPTTLPKTKRPQPPQRQPSVIQIERAIGAGIFRDRDPRGSDQNKTLFDLLLSNSIGKTEGSVEKKLRETGEWIIDRAEGTSRSAVQALAPARLLAVCISCFHDSIQLTTRYQFDILYQRPSLILKSVPGKRARELLGFCTGCNFDGSGLGSCIIGDCGSGTIECNGVGVALPATLAEFTLGTGGQDFYNVSLIDGCNLSMIVERSGWSRMCASTGCTVDLNQGCPAKLKVEDGNVCRSEHVRGIWEPGVQLQQRV</sequence>
<evidence type="ECO:0000313" key="2">
    <source>
        <dbReference type="EMBL" id="RVX12466.1"/>
    </source>
</evidence>
<dbReference type="Gene3D" id="2.60.110.10">
    <property type="entry name" value="Thaumatin"/>
    <property type="match status" value="1"/>
</dbReference>
<feature type="region of interest" description="Disordered" evidence="1">
    <location>
        <begin position="52"/>
        <end position="85"/>
    </location>
</feature>